<dbReference type="EMBL" id="SRMO01000087">
    <property type="protein sequence ID" value="TGG90520.1"/>
    <property type="molecule type" value="Genomic_DNA"/>
</dbReference>
<dbReference type="GO" id="GO:0005737">
    <property type="term" value="C:cytoplasm"/>
    <property type="evidence" value="ECO:0007669"/>
    <property type="project" value="UniProtKB-SubCell"/>
</dbReference>
<comment type="caution">
    <text evidence="5">The sequence shown here is derived from an EMBL/GenBank/DDBJ whole genome shotgun (WGS) entry which is preliminary data.</text>
</comment>
<dbReference type="GO" id="GO:0016151">
    <property type="term" value="F:nickel cation binding"/>
    <property type="evidence" value="ECO:0007669"/>
    <property type="project" value="UniProtKB-UniRule"/>
</dbReference>
<comment type="subunit">
    <text evidence="3">UreD, UreF and UreG form a complex that acts as a GTP-hydrolysis-dependent molecular chaperone, activating the urease apoprotein by helping to assemble the nickel containing metallocenter of UreC. The UreE protein probably delivers the nickel.</text>
</comment>
<evidence type="ECO:0000256" key="4">
    <source>
        <dbReference type="SAM" id="MobiDB-lite"/>
    </source>
</evidence>
<dbReference type="PANTHER" id="PTHR33620">
    <property type="entry name" value="UREASE ACCESSORY PROTEIN F"/>
    <property type="match status" value="1"/>
</dbReference>
<comment type="function">
    <text evidence="3">Required for maturation of urease via the functional incorporation of the urease nickel metallocenter.</text>
</comment>
<comment type="subcellular location">
    <subcellularLocation>
        <location evidence="3">Cytoplasm</location>
    </subcellularLocation>
</comment>
<dbReference type="AlphaFoldDB" id="A0A524RKW9"/>
<accession>A0A524RKW9</accession>
<dbReference type="InterPro" id="IPR002639">
    <property type="entry name" value="UreF"/>
</dbReference>
<protein>
    <recommendedName>
        <fullName evidence="3">Urease accessory protein UreF</fullName>
    </recommendedName>
</protein>
<reference evidence="5 6" key="1">
    <citation type="journal article" date="2019" name="mSystems">
        <title>Life at home and on the roam: Genomic adaptions reflect the dual lifestyle of an intracellular, facultative symbiont.</title>
        <authorList>
            <person name="Burgsdorf I."/>
        </authorList>
    </citation>
    <scope>NUCLEOTIDE SEQUENCE [LARGE SCALE GENOMIC DNA]</scope>
    <source>
        <strain evidence="5">277cV</strain>
    </source>
</reference>
<evidence type="ECO:0000256" key="1">
    <source>
        <dbReference type="ARBA" id="ARBA00022988"/>
    </source>
</evidence>
<keyword evidence="3" id="KW-0963">Cytoplasm</keyword>
<sequence>MAATPDRFGLTPQSGADVAGHGAESWACGDGALLPPAVQELITTPLPAGVWPGQPPSPWQRLCLQQLGSPALPVGGFCYSEGLETLVEQGILRDVSVLQRWLEAEQQRGAIRLDVAVLPRLLLLLRQGRDEEAQRLDRWLLAHRDVSAIRRQQLQMGASLLRLLRSLCTTPLPALRSASWPLAWALASVSLDLPPAATVETYLYAWSANLISAAVRLVPLGHTDGQVLQARLIPMLQELASQAGSLVPGRLWVESTGLSLAQLGHGELRTRLFRS</sequence>
<dbReference type="PANTHER" id="PTHR33620:SF1">
    <property type="entry name" value="UREASE ACCESSORY PROTEIN F"/>
    <property type="match status" value="1"/>
</dbReference>
<dbReference type="Proteomes" id="UP000317990">
    <property type="component" value="Unassembled WGS sequence"/>
</dbReference>
<evidence type="ECO:0000313" key="6">
    <source>
        <dbReference type="Proteomes" id="UP000317990"/>
    </source>
</evidence>
<dbReference type="InterPro" id="IPR038277">
    <property type="entry name" value="UreF_sf"/>
</dbReference>
<proteinExistence type="inferred from homology"/>
<gene>
    <name evidence="3" type="primary">ureF</name>
    <name evidence="5" type="ORF">ERJ67_10760</name>
</gene>
<organism evidence="5 6">
    <name type="scientific">Aphanocapsa feldmannii 277cV</name>
    <dbReference type="NCBI Taxonomy" id="2507553"/>
    <lineage>
        <taxon>Bacteria</taxon>
        <taxon>Bacillati</taxon>
        <taxon>Cyanobacteriota</taxon>
        <taxon>Cyanophyceae</taxon>
        <taxon>Oscillatoriophycideae</taxon>
        <taxon>Chroococcales</taxon>
        <taxon>Microcystaceae</taxon>
        <taxon>Aphanocapsa</taxon>
    </lineage>
</organism>
<evidence type="ECO:0000256" key="2">
    <source>
        <dbReference type="ARBA" id="ARBA00023186"/>
    </source>
</evidence>
<dbReference type="HAMAP" id="MF_01385">
    <property type="entry name" value="UreF"/>
    <property type="match status" value="1"/>
</dbReference>
<evidence type="ECO:0000313" key="5">
    <source>
        <dbReference type="EMBL" id="TGG90520.1"/>
    </source>
</evidence>
<keyword evidence="1 3" id="KW-0996">Nickel insertion</keyword>
<evidence type="ECO:0000256" key="3">
    <source>
        <dbReference type="HAMAP-Rule" id="MF_01385"/>
    </source>
</evidence>
<feature type="region of interest" description="Disordered" evidence="4">
    <location>
        <begin position="1"/>
        <end position="21"/>
    </location>
</feature>
<comment type="similarity">
    <text evidence="3">Belongs to the UreF family.</text>
</comment>
<dbReference type="Pfam" id="PF01730">
    <property type="entry name" value="UreF"/>
    <property type="match status" value="1"/>
</dbReference>
<keyword evidence="2 3" id="KW-0143">Chaperone</keyword>
<dbReference type="Gene3D" id="1.10.4190.10">
    <property type="entry name" value="Urease accessory protein UreF"/>
    <property type="match status" value="1"/>
</dbReference>
<name>A0A524RKW9_9CHRO</name>